<dbReference type="GO" id="GO:0006465">
    <property type="term" value="P:signal peptide processing"/>
    <property type="evidence" value="ECO:0007669"/>
    <property type="project" value="InterPro"/>
</dbReference>
<dbReference type="Proteomes" id="UP000198876">
    <property type="component" value="Unassembled WGS sequence"/>
</dbReference>
<dbReference type="PANTHER" id="PTHR10806:SF6">
    <property type="entry name" value="SIGNAL PEPTIDASE COMPLEX CATALYTIC SUBUNIT SEC11"/>
    <property type="match status" value="1"/>
</dbReference>
<dbReference type="InterPro" id="IPR019533">
    <property type="entry name" value="Peptidase_S26"/>
</dbReference>
<dbReference type="RefSeq" id="WP_092886962.1">
    <property type="nucleotide sequence ID" value="NZ_FOOQ01000001.1"/>
</dbReference>
<dbReference type="GO" id="GO:0004252">
    <property type="term" value="F:serine-type endopeptidase activity"/>
    <property type="evidence" value="ECO:0007669"/>
    <property type="project" value="InterPro"/>
</dbReference>
<sequence length="277" mass="29803">MTQDEGESRSDAEASRPSPGPADDEGDSDDFVTRLRTAETGVLAFVREAFVSVSIVVAIGLLLYLVSGVWPPMVAVESGSMEPHMERGDLVVISAPERFSPEYDFEETGVVTADVGEERGYRTLGGHGSVVVYDPPSRFGSPIIHRAHFWVEEGENWYDEANPEYVNADGCAELSNCPAPHAGFVTKGDANSQYDQASGIAEPVKREWVEGVARFRIPYLGYVRLKLTGLFVSVPAGDAPSVGESVLGYAGPPEFESDRETVAEKTLQSPNVANASG</sequence>
<dbReference type="InterPro" id="IPR001733">
    <property type="entry name" value="Peptidase_S26B"/>
</dbReference>
<feature type="compositionally biased region" description="Basic and acidic residues" evidence="5">
    <location>
        <begin position="1"/>
        <end position="14"/>
    </location>
</feature>
<feature type="transmembrane region" description="Helical" evidence="6">
    <location>
        <begin position="49"/>
        <end position="70"/>
    </location>
</feature>
<name>A0A1I2LA09_9EURY</name>
<reference evidence="8" key="1">
    <citation type="submission" date="2016-10" db="EMBL/GenBank/DDBJ databases">
        <authorList>
            <person name="Varghese N."/>
            <person name="Submissions S."/>
        </authorList>
    </citation>
    <scope>NUCLEOTIDE SEQUENCE [LARGE SCALE GENOMIC DNA]</scope>
    <source>
        <strain evidence="8">CGMCC 1.7739</strain>
    </source>
</reference>
<evidence type="ECO:0000256" key="4">
    <source>
        <dbReference type="ARBA" id="ARBA00023136"/>
    </source>
</evidence>
<dbReference type="InterPro" id="IPR036286">
    <property type="entry name" value="LexA/Signal_pep-like_sf"/>
</dbReference>
<dbReference type="EMBL" id="FOOQ01000001">
    <property type="protein sequence ID" value="SFF75289.1"/>
    <property type="molecule type" value="Genomic_DNA"/>
</dbReference>
<proteinExistence type="predicted"/>
<feature type="region of interest" description="Disordered" evidence="5">
    <location>
        <begin position="250"/>
        <end position="277"/>
    </location>
</feature>
<evidence type="ECO:0000256" key="1">
    <source>
        <dbReference type="ARBA" id="ARBA00004370"/>
    </source>
</evidence>
<gene>
    <name evidence="7" type="ORF">SAMN04488063_0136</name>
</gene>
<dbReference type="CDD" id="cd06530">
    <property type="entry name" value="S26_SPase_I"/>
    <property type="match status" value="1"/>
</dbReference>
<comment type="subcellular location">
    <subcellularLocation>
        <location evidence="1">Membrane</location>
    </subcellularLocation>
</comment>
<keyword evidence="8" id="KW-1185">Reference proteome</keyword>
<organism evidence="7 8">
    <name type="scientific">Halopelagius inordinatus</name>
    <dbReference type="NCBI Taxonomy" id="553467"/>
    <lineage>
        <taxon>Archaea</taxon>
        <taxon>Methanobacteriati</taxon>
        <taxon>Methanobacteriota</taxon>
        <taxon>Stenosarchaea group</taxon>
        <taxon>Halobacteria</taxon>
        <taxon>Halobacteriales</taxon>
        <taxon>Haloferacaceae</taxon>
    </lineage>
</organism>
<protein>
    <submittedName>
        <fullName evidence="7">Signal peptidase, endoplasmic reticulum-type</fullName>
    </submittedName>
</protein>
<feature type="region of interest" description="Disordered" evidence="5">
    <location>
        <begin position="1"/>
        <end position="29"/>
    </location>
</feature>
<dbReference type="GO" id="GO:0016020">
    <property type="term" value="C:membrane"/>
    <property type="evidence" value="ECO:0007669"/>
    <property type="project" value="UniProtKB-SubCell"/>
</dbReference>
<evidence type="ECO:0000313" key="7">
    <source>
        <dbReference type="EMBL" id="SFF75289.1"/>
    </source>
</evidence>
<dbReference type="PANTHER" id="PTHR10806">
    <property type="entry name" value="SIGNAL PEPTIDASE COMPLEX CATALYTIC SUBUNIT SEC11"/>
    <property type="match status" value="1"/>
</dbReference>
<evidence type="ECO:0000256" key="2">
    <source>
        <dbReference type="ARBA" id="ARBA00022692"/>
    </source>
</evidence>
<dbReference type="OrthoDB" id="4822at2157"/>
<evidence type="ECO:0000256" key="3">
    <source>
        <dbReference type="ARBA" id="ARBA00022989"/>
    </source>
</evidence>
<evidence type="ECO:0000256" key="6">
    <source>
        <dbReference type="SAM" id="Phobius"/>
    </source>
</evidence>
<evidence type="ECO:0000256" key="5">
    <source>
        <dbReference type="SAM" id="MobiDB-lite"/>
    </source>
</evidence>
<keyword evidence="3 6" id="KW-1133">Transmembrane helix</keyword>
<dbReference type="SUPFAM" id="SSF51306">
    <property type="entry name" value="LexA/Signal peptidase"/>
    <property type="match status" value="1"/>
</dbReference>
<accession>A0A1I2LA09</accession>
<keyword evidence="2 6" id="KW-0812">Transmembrane</keyword>
<evidence type="ECO:0000313" key="8">
    <source>
        <dbReference type="Proteomes" id="UP000198876"/>
    </source>
</evidence>
<keyword evidence="4 6" id="KW-0472">Membrane</keyword>
<dbReference type="AlphaFoldDB" id="A0A1I2LA09"/>
<dbReference type="STRING" id="553467.SAMN04488063_0136"/>
<feature type="compositionally biased region" description="Polar residues" evidence="5">
    <location>
        <begin position="266"/>
        <end position="277"/>
    </location>
</feature>